<protein>
    <submittedName>
        <fullName evidence="3">Nucleotide-binding protein implicated in inhibition of septum formation</fullName>
    </submittedName>
</protein>
<evidence type="ECO:0000313" key="4">
    <source>
        <dbReference type="Proteomes" id="UP000006666"/>
    </source>
</evidence>
<dbReference type="RefSeq" id="WP_012802295.1">
    <property type="nucleotide sequence ID" value="NC_013169.1"/>
</dbReference>
<feature type="region of interest" description="Disordered" evidence="2">
    <location>
        <begin position="117"/>
        <end position="141"/>
    </location>
</feature>
<sequence>MTQPPQGPATHDADEASTEHPVHDASTDGVPPGQHLVLASQSASRLALLQAAGIEPRVHASGVDEDAALARAEELIGASLAPDEVALTLARAKCEAVAGTAGPFTAHLLLELTEEPGVPHERHEPAAGAPSTAGSGHPGHAGSAAGAGCSVVAHYVVDGPLGLGRLLTQLAGPAIAADLRRAARLATGCR</sequence>
<feature type="compositionally biased region" description="Basic and acidic residues" evidence="2">
    <location>
        <begin position="11"/>
        <end position="26"/>
    </location>
</feature>
<organism evidence="3 4">
    <name type="scientific">Kytococcus sedentarius (strain ATCC 14392 / DSM 20547 / JCM 11482 / CCUG 33030 / NBRC 15357 / NCTC 11040 / CCM 314 / 541)</name>
    <name type="common">Micrococcus sedentarius</name>
    <dbReference type="NCBI Taxonomy" id="478801"/>
    <lineage>
        <taxon>Bacteria</taxon>
        <taxon>Bacillati</taxon>
        <taxon>Actinomycetota</taxon>
        <taxon>Actinomycetes</taxon>
        <taxon>Micrococcales</taxon>
        <taxon>Kytococcaceae</taxon>
        <taxon>Kytococcus</taxon>
    </lineage>
</organism>
<dbReference type="AlphaFoldDB" id="C7NFE5"/>
<dbReference type="InterPro" id="IPR003697">
    <property type="entry name" value="Maf-like"/>
</dbReference>
<dbReference type="InterPro" id="IPR029001">
    <property type="entry name" value="ITPase-like_fam"/>
</dbReference>
<keyword evidence="4" id="KW-1185">Reference proteome</keyword>
<gene>
    <name evidence="3" type="ordered locus">Ksed_08260</name>
</gene>
<dbReference type="Proteomes" id="UP000006666">
    <property type="component" value="Chromosome"/>
</dbReference>
<dbReference type="STRING" id="478801.Ksed_08260"/>
<proteinExistence type="predicted"/>
<dbReference type="EMBL" id="CP001686">
    <property type="protein sequence ID" value="ACV05880.1"/>
    <property type="molecule type" value="Genomic_DNA"/>
</dbReference>
<dbReference type="eggNOG" id="COG0424">
    <property type="taxonomic scope" value="Bacteria"/>
</dbReference>
<dbReference type="Gene3D" id="3.90.950.10">
    <property type="match status" value="1"/>
</dbReference>
<dbReference type="GO" id="GO:0047429">
    <property type="term" value="F:nucleoside triphosphate diphosphatase activity"/>
    <property type="evidence" value="ECO:0007669"/>
    <property type="project" value="InterPro"/>
</dbReference>
<evidence type="ECO:0000256" key="1">
    <source>
        <dbReference type="ARBA" id="ARBA00022801"/>
    </source>
</evidence>
<dbReference type="HOGENOM" id="CLU_1426310_0_0_11"/>
<keyword evidence="1" id="KW-0378">Hydrolase</keyword>
<evidence type="ECO:0000313" key="3">
    <source>
        <dbReference type="EMBL" id="ACV05880.1"/>
    </source>
</evidence>
<dbReference type="Pfam" id="PF02545">
    <property type="entry name" value="Maf"/>
    <property type="match status" value="1"/>
</dbReference>
<dbReference type="SUPFAM" id="SSF52972">
    <property type="entry name" value="ITPase-like"/>
    <property type="match status" value="1"/>
</dbReference>
<evidence type="ECO:0000256" key="2">
    <source>
        <dbReference type="SAM" id="MobiDB-lite"/>
    </source>
</evidence>
<reference evidence="3 4" key="1">
    <citation type="journal article" date="2009" name="Stand. Genomic Sci.">
        <title>Complete genome sequence of Kytococcus sedentarius type strain (541).</title>
        <authorList>
            <person name="Sims D."/>
            <person name="Brettin T."/>
            <person name="Detter J.C."/>
            <person name="Han C."/>
            <person name="Lapidus A."/>
            <person name="Copeland A."/>
            <person name="Glavina Del Rio T."/>
            <person name="Nolan M."/>
            <person name="Chen F."/>
            <person name="Lucas S."/>
            <person name="Tice H."/>
            <person name="Cheng J.F."/>
            <person name="Bruce D."/>
            <person name="Goodwin L."/>
            <person name="Pitluck S."/>
            <person name="Ovchinnikova G."/>
            <person name="Pati A."/>
            <person name="Ivanova N."/>
            <person name="Mavrommatis K."/>
            <person name="Chen A."/>
            <person name="Palaniappan K."/>
            <person name="D'haeseleer P."/>
            <person name="Chain P."/>
            <person name="Bristow J."/>
            <person name="Eisen J.A."/>
            <person name="Markowitz V."/>
            <person name="Hugenholtz P."/>
            <person name="Schneider S."/>
            <person name="Goker M."/>
            <person name="Pukall R."/>
            <person name="Kyrpides N.C."/>
            <person name="Klenk H.P."/>
        </authorList>
    </citation>
    <scope>NUCLEOTIDE SEQUENCE [LARGE SCALE GENOMIC DNA]</scope>
    <source>
        <strain evidence="4">ATCC 14392 / DSM 20547 / JCM 11482 / CCUG 33030 / NBRC 15357 / NCTC 11040 / CCM 314 / 541</strain>
    </source>
</reference>
<dbReference type="KEGG" id="kse:Ksed_08260"/>
<feature type="compositionally biased region" description="Low complexity" evidence="2">
    <location>
        <begin position="126"/>
        <end position="141"/>
    </location>
</feature>
<accession>C7NFE5</accession>
<feature type="region of interest" description="Disordered" evidence="2">
    <location>
        <begin position="1"/>
        <end position="33"/>
    </location>
</feature>
<name>C7NFE5_KYTSD</name>